<keyword evidence="8 9" id="KW-0961">Cell wall biogenesis/degradation</keyword>
<keyword evidence="13" id="KW-1185">Reference proteome</keyword>
<dbReference type="GO" id="GO:0009252">
    <property type="term" value="P:peptidoglycan biosynthetic process"/>
    <property type="evidence" value="ECO:0007669"/>
    <property type="project" value="UniProtKB-KW"/>
</dbReference>
<evidence type="ECO:0000313" key="12">
    <source>
        <dbReference type="EMBL" id="MCM1981389.1"/>
    </source>
</evidence>
<dbReference type="PROSITE" id="PS52029">
    <property type="entry name" value="LD_TPASE"/>
    <property type="match status" value="1"/>
</dbReference>
<comment type="caution">
    <text evidence="12">The sequence shown here is derived from an EMBL/GenBank/DDBJ whole genome shotgun (WGS) entry which is preliminary data.</text>
</comment>
<accession>A0ABD4SYL8</accession>
<feature type="chain" id="PRO_5044767203" evidence="10">
    <location>
        <begin position="25"/>
        <end position="184"/>
    </location>
</feature>
<evidence type="ECO:0000256" key="10">
    <source>
        <dbReference type="SAM" id="SignalP"/>
    </source>
</evidence>
<evidence type="ECO:0000256" key="9">
    <source>
        <dbReference type="PROSITE-ProRule" id="PRU01373"/>
    </source>
</evidence>
<dbReference type="GO" id="GO:0016787">
    <property type="term" value="F:hydrolase activity"/>
    <property type="evidence" value="ECO:0007669"/>
    <property type="project" value="UniProtKB-KW"/>
</dbReference>
<dbReference type="InterPro" id="IPR050979">
    <property type="entry name" value="LD-transpeptidase"/>
</dbReference>
<dbReference type="EMBL" id="JTHE03000005">
    <property type="protein sequence ID" value="MCM1981389.1"/>
    <property type="molecule type" value="Genomic_DNA"/>
</dbReference>
<dbReference type="GO" id="GO:0016757">
    <property type="term" value="F:glycosyltransferase activity"/>
    <property type="evidence" value="ECO:0007669"/>
    <property type="project" value="UniProtKB-KW"/>
</dbReference>
<dbReference type="GO" id="GO:0071555">
    <property type="term" value="P:cell wall organization"/>
    <property type="evidence" value="ECO:0007669"/>
    <property type="project" value="UniProtKB-UniRule"/>
</dbReference>
<dbReference type="RefSeq" id="WP_166278833.1">
    <property type="nucleotide sequence ID" value="NZ_JTHE03000005.1"/>
</dbReference>
<feature type="domain" description="L,D-TPase catalytic" evidence="11">
    <location>
        <begin position="50"/>
        <end position="183"/>
    </location>
</feature>
<dbReference type="CDD" id="cd16913">
    <property type="entry name" value="YkuD_like"/>
    <property type="match status" value="1"/>
</dbReference>
<reference evidence="12 13" key="1">
    <citation type="journal article" date="2015" name="Genome Announc.">
        <title>Draft Genome Sequence of Filamentous Marine Cyanobacterium Lyngbya confervoides Strain BDU141951.</title>
        <authorList>
            <person name="Chandrababunaidu M.M."/>
            <person name="Sen D."/>
            <person name="Tripathy S."/>
        </authorList>
    </citation>
    <scope>NUCLEOTIDE SEQUENCE [LARGE SCALE GENOMIC DNA]</scope>
    <source>
        <strain evidence="12 13">BDU141951</strain>
    </source>
</reference>
<name>A0ABD4SYL8_9CYAN</name>
<dbReference type="PANTHER" id="PTHR30582:SF24">
    <property type="entry name" value="L,D-TRANSPEPTIDASE ERFK_SRFK-RELATED"/>
    <property type="match status" value="1"/>
</dbReference>
<evidence type="ECO:0000256" key="5">
    <source>
        <dbReference type="ARBA" id="ARBA00022801"/>
    </source>
</evidence>
<evidence type="ECO:0000256" key="7">
    <source>
        <dbReference type="ARBA" id="ARBA00022984"/>
    </source>
</evidence>
<evidence type="ECO:0000256" key="6">
    <source>
        <dbReference type="ARBA" id="ARBA00022960"/>
    </source>
</evidence>
<organism evidence="12 13">
    <name type="scientific">Lyngbya confervoides BDU141951</name>
    <dbReference type="NCBI Taxonomy" id="1574623"/>
    <lineage>
        <taxon>Bacteria</taxon>
        <taxon>Bacillati</taxon>
        <taxon>Cyanobacteriota</taxon>
        <taxon>Cyanophyceae</taxon>
        <taxon>Oscillatoriophycideae</taxon>
        <taxon>Oscillatoriales</taxon>
        <taxon>Microcoleaceae</taxon>
        <taxon>Lyngbya</taxon>
    </lineage>
</organism>
<dbReference type="PANTHER" id="PTHR30582">
    <property type="entry name" value="L,D-TRANSPEPTIDASE"/>
    <property type="match status" value="1"/>
</dbReference>
<protein>
    <submittedName>
        <fullName evidence="12">L,D-transpeptidase</fullName>
    </submittedName>
</protein>
<dbReference type="SUPFAM" id="SSF141523">
    <property type="entry name" value="L,D-transpeptidase catalytic domain-like"/>
    <property type="match status" value="1"/>
</dbReference>
<dbReference type="Proteomes" id="UP000031561">
    <property type="component" value="Unassembled WGS sequence"/>
</dbReference>
<evidence type="ECO:0000256" key="2">
    <source>
        <dbReference type="ARBA" id="ARBA00005992"/>
    </source>
</evidence>
<feature type="signal peptide" evidence="10">
    <location>
        <begin position="1"/>
        <end position="24"/>
    </location>
</feature>
<keyword evidence="7 9" id="KW-0573">Peptidoglycan synthesis</keyword>
<feature type="active site" description="Nucleophile" evidence="9">
    <location>
        <position position="159"/>
    </location>
</feature>
<feature type="active site" description="Proton donor/acceptor" evidence="9">
    <location>
        <position position="141"/>
    </location>
</feature>
<evidence type="ECO:0000256" key="4">
    <source>
        <dbReference type="ARBA" id="ARBA00022679"/>
    </source>
</evidence>
<evidence type="ECO:0000256" key="3">
    <source>
        <dbReference type="ARBA" id="ARBA00022676"/>
    </source>
</evidence>
<keyword evidence="10" id="KW-0732">Signal</keyword>
<keyword evidence="6 9" id="KW-0133">Cell shape</keyword>
<dbReference type="AlphaFoldDB" id="A0ABD4SYL8"/>
<dbReference type="Gene3D" id="2.40.440.10">
    <property type="entry name" value="L,D-transpeptidase catalytic domain-like"/>
    <property type="match status" value="1"/>
</dbReference>
<keyword evidence="3" id="KW-0328">Glycosyltransferase</keyword>
<sequence>MNVKLLTLMSALVLLGSNGSAASAMDLLAKYPLPNLPQSVEMLPEAVNPRRLELSLSKRELSLYSGDTLVKTYPVAVGKAGWETPVGEHKISAMYKDPPWRHWDGGAVIPGGDPDNPLGSRWIGFWEGKTQTGAVGVAGFHGTTPAKRSSIGDAVSHGCVRMYSEDIEELFDLVELGVTVKVVR</sequence>
<evidence type="ECO:0000256" key="8">
    <source>
        <dbReference type="ARBA" id="ARBA00023316"/>
    </source>
</evidence>
<gene>
    <name evidence="12" type="ORF">QQ91_0000900</name>
</gene>
<dbReference type="Pfam" id="PF03734">
    <property type="entry name" value="YkuD"/>
    <property type="match status" value="1"/>
</dbReference>
<evidence type="ECO:0000313" key="13">
    <source>
        <dbReference type="Proteomes" id="UP000031561"/>
    </source>
</evidence>
<proteinExistence type="inferred from homology"/>
<dbReference type="InterPro" id="IPR038063">
    <property type="entry name" value="Transpep_catalytic_dom"/>
</dbReference>
<dbReference type="GO" id="GO:0008360">
    <property type="term" value="P:regulation of cell shape"/>
    <property type="evidence" value="ECO:0007669"/>
    <property type="project" value="UniProtKB-UniRule"/>
</dbReference>
<evidence type="ECO:0000256" key="1">
    <source>
        <dbReference type="ARBA" id="ARBA00004752"/>
    </source>
</evidence>
<dbReference type="InterPro" id="IPR005490">
    <property type="entry name" value="LD_TPept_cat_dom"/>
</dbReference>
<comment type="pathway">
    <text evidence="1 9">Cell wall biogenesis; peptidoglycan biosynthesis.</text>
</comment>
<keyword evidence="5" id="KW-0378">Hydrolase</keyword>
<keyword evidence="4" id="KW-0808">Transferase</keyword>
<comment type="similarity">
    <text evidence="2">Belongs to the YkuD family.</text>
</comment>
<evidence type="ECO:0000259" key="11">
    <source>
        <dbReference type="PROSITE" id="PS52029"/>
    </source>
</evidence>